<comment type="catalytic activity">
    <reaction evidence="11">
        <text>Couples ATP hydrolysis with the unwinding of duplex DNA by translocating in the 3'-5' direction.</text>
        <dbReference type="EC" id="5.6.2.4"/>
    </reaction>
</comment>
<evidence type="ECO:0000256" key="14">
    <source>
        <dbReference type="PROSITE-ProRule" id="PRU00560"/>
    </source>
</evidence>
<keyword evidence="5 14" id="KW-0347">Helicase</keyword>
<dbReference type="CDD" id="cd17932">
    <property type="entry name" value="DEXQc_UvrD"/>
    <property type="match status" value="1"/>
</dbReference>
<dbReference type="GO" id="GO:0005829">
    <property type="term" value="C:cytosol"/>
    <property type="evidence" value="ECO:0007669"/>
    <property type="project" value="TreeGrafter"/>
</dbReference>
<protein>
    <recommendedName>
        <fullName evidence="12">DNA 3'-5' helicase</fullName>
        <ecNumber evidence="12">5.6.2.4</ecNumber>
    </recommendedName>
</protein>
<dbReference type="InterPro" id="IPR014016">
    <property type="entry name" value="UvrD-like_ATP-bd"/>
</dbReference>
<dbReference type="GO" id="GO:0043138">
    <property type="term" value="F:3'-5' DNA helicase activity"/>
    <property type="evidence" value="ECO:0007669"/>
    <property type="project" value="UniProtKB-EC"/>
</dbReference>
<keyword evidence="2 14" id="KW-0547">Nucleotide-binding</keyword>
<dbReference type="Pfam" id="PF12705">
    <property type="entry name" value="PDDEXK_1"/>
    <property type="match status" value="1"/>
</dbReference>
<evidence type="ECO:0000256" key="4">
    <source>
        <dbReference type="ARBA" id="ARBA00022801"/>
    </source>
</evidence>
<evidence type="ECO:0000256" key="2">
    <source>
        <dbReference type="ARBA" id="ARBA00022741"/>
    </source>
</evidence>
<comment type="catalytic activity">
    <reaction evidence="13">
        <text>ATP + H2O = ADP + phosphate + H(+)</text>
        <dbReference type="Rhea" id="RHEA:13065"/>
        <dbReference type="ChEBI" id="CHEBI:15377"/>
        <dbReference type="ChEBI" id="CHEBI:15378"/>
        <dbReference type="ChEBI" id="CHEBI:30616"/>
        <dbReference type="ChEBI" id="CHEBI:43474"/>
        <dbReference type="ChEBI" id="CHEBI:456216"/>
        <dbReference type="EC" id="5.6.2.4"/>
    </reaction>
</comment>
<dbReference type="InterPro" id="IPR027417">
    <property type="entry name" value="P-loop_NTPase"/>
</dbReference>
<evidence type="ECO:0000256" key="1">
    <source>
        <dbReference type="ARBA" id="ARBA00022722"/>
    </source>
</evidence>
<proteinExistence type="predicted"/>
<sequence length="1026" mass="121416">MIIKKITDNPNRNFFISASAGTGKTYTLTQYYMSILEKNKDSNIIDKILAVTFTNKAAGEMRERITESIYEKMNAAKTNKEYEYWNEVKISLSGAWIKTIDSFCSRILKDNNVLIGVDPNFTMISEFKKENEIERAVYYTLKVILETYENIDPDLINLSTDRKNNVEKILLEFKKDKEFKKIVKEFLKNEGIKKFEELLKEMVRNWRLEMKRAIVETMELSENGDLYTNFLKLLKNASYIASEFYESLTIDQFKYDFKGILEKTILTLENNNILKKYQNKFKYIIVDEYQDTNYLQKEIFDKLHHENNYLFYVGDRKQSIYRFRGADVSVFSKTENEFKNKNYIVESLNTNRRSNSEIVSYINKLSKDVLFEKNNIYMDDVESELFESICFKEIDECNYEIKENKNITPNLLKDDNKRIKYIYATPEKDNKELRVKKEAETIIKTIKNLLNKEMTFRKRKNGKIIFETRKIKPGDIALLLKQLSGYEEILKNEFQKNNIPYYIVGGKSFYYKPEVQAVFSALSAVQNPYNDYEFIKYMMSLIGGMTLNQLHTLIKNKKNSLFETFETIEFSSERLNRAYLVLKKYRNLRYYMKPTDILKGIIKETKYLVYLMALDNSESAISNVKKLITGSQQYDSIANTFSELVKLLKKSTEVDEKEAVLEDEKSNSVKIMTIHKSKGLEFPIVLLGGLHNKIDKKIIKNIDFSLPNSNGERYYLLKNVMKNTLNESSNYILKWFKNNDFLEKTETNRLIYVATTRAKEMLIPILINTKSNSYNNYFFNYKYDNIDKINEIDLKDIKINNKIEEIIFKDIPKNNLKNLKNLAYKQYIAPTYLINEPKESEEKFLKNIGISYKKYFKQSVFSDEELMFRGSQLHLKLQSAPSLIHLKKLIDKEKNRNYDYLPPKFDELNIVKKAFGKNEIVKTEWRLVKKIEINNKEYMLFGIPDRVLINNGNIEVIDYKFSDLLNKNKIKDYIFQLQFYMYLLKDFGYPKKGYILSIKETKEPIEVTYNNDIELEIINKIKKLQI</sequence>
<dbReference type="InterPro" id="IPR000212">
    <property type="entry name" value="DNA_helicase_UvrD/REP"/>
</dbReference>
<keyword evidence="9" id="KW-0234">DNA repair</keyword>
<evidence type="ECO:0000259" key="16">
    <source>
        <dbReference type="PROSITE" id="PS51217"/>
    </source>
</evidence>
<dbReference type="Gene3D" id="1.10.486.10">
    <property type="entry name" value="PCRA, domain 4"/>
    <property type="match status" value="1"/>
</dbReference>
<dbReference type="InParanoid" id="A0A7G1GA60"/>
<evidence type="ECO:0000256" key="3">
    <source>
        <dbReference type="ARBA" id="ARBA00022763"/>
    </source>
</evidence>
<gene>
    <name evidence="17" type="ORF">OSSY52_04300</name>
</gene>
<evidence type="ECO:0000256" key="13">
    <source>
        <dbReference type="ARBA" id="ARBA00048988"/>
    </source>
</evidence>
<feature type="domain" description="UvrD-like helicase ATP-binding" evidence="15">
    <location>
        <begin position="1"/>
        <end position="355"/>
    </location>
</feature>
<accession>A0A7G1GA60</accession>
<dbReference type="Gene3D" id="3.40.50.300">
    <property type="entry name" value="P-loop containing nucleotide triphosphate hydrolases"/>
    <property type="match status" value="4"/>
</dbReference>
<evidence type="ECO:0000256" key="7">
    <source>
        <dbReference type="ARBA" id="ARBA00022840"/>
    </source>
</evidence>
<dbReference type="InterPro" id="IPR011604">
    <property type="entry name" value="PDDEXK-like_dom_sf"/>
</dbReference>
<keyword evidence="6" id="KW-0269">Exonuclease</keyword>
<evidence type="ECO:0000313" key="18">
    <source>
        <dbReference type="Proteomes" id="UP000516361"/>
    </source>
</evidence>
<keyword evidence="4 14" id="KW-0378">Hydrolase</keyword>
<dbReference type="Pfam" id="PF00580">
    <property type="entry name" value="UvrD-helicase"/>
    <property type="match status" value="1"/>
</dbReference>
<keyword evidence="10" id="KW-0413">Isomerase</keyword>
<evidence type="ECO:0000313" key="17">
    <source>
        <dbReference type="EMBL" id="BBE30289.1"/>
    </source>
</evidence>
<keyword evidence="1" id="KW-0540">Nuclease</keyword>
<reference evidence="17 18" key="1">
    <citation type="submission" date="2018-06" db="EMBL/GenBank/DDBJ databases">
        <title>Genome sequencing of Oceanotoga sp. sy52.</title>
        <authorList>
            <person name="Mori K."/>
        </authorList>
    </citation>
    <scope>NUCLEOTIDE SEQUENCE [LARGE SCALE GENOMIC DNA]</scope>
    <source>
        <strain evidence="18">sy52</strain>
    </source>
</reference>
<dbReference type="Gene3D" id="3.90.320.10">
    <property type="match status" value="1"/>
</dbReference>
<dbReference type="Proteomes" id="UP000516361">
    <property type="component" value="Chromosome"/>
</dbReference>
<dbReference type="PANTHER" id="PTHR11070:SF2">
    <property type="entry name" value="ATP-DEPENDENT DNA HELICASE SRS2"/>
    <property type="match status" value="1"/>
</dbReference>
<keyword evidence="18" id="KW-1185">Reference proteome</keyword>
<dbReference type="KEGG" id="ocy:OSSY52_04300"/>
<keyword evidence="3" id="KW-0227">DNA damage</keyword>
<dbReference type="AlphaFoldDB" id="A0A7G1GA60"/>
<dbReference type="GO" id="GO:0003677">
    <property type="term" value="F:DNA binding"/>
    <property type="evidence" value="ECO:0007669"/>
    <property type="project" value="UniProtKB-KW"/>
</dbReference>
<dbReference type="EC" id="5.6.2.4" evidence="12"/>
<dbReference type="PROSITE" id="PS51198">
    <property type="entry name" value="UVRD_HELICASE_ATP_BIND"/>
    <property type="match status" value="1"/>
</dbReference>
<feature type="binding site" evidence="14">
    <location>
        <begin position="18"/>
        <end position="25"/>
    </location>
    <ligand>
        <name>ATP</name>
        <dbReference type="ChEBI" id="CHEBI:30616"/>
    </ligand>
</feature>
<dbReference type="SUPFAM" id="SSF52540">
    <property type="entry name" value="P-loop containing nucleoside triphosphate hydrolases"/>
    <property type="match status" value="1"/>
</dbReference>
<dbReference type="PANTHER" id="PTHR11070">
    <property type="entry name" value="UVRD / RECB / PCRA DNA HELICASE FAMILY MEMBER"/>
    <property type="match status" value="1"/>
</dbReference>
<evidence type="ECO:0000256" key="9">
    <source>
        <dbReference type="ARBA" id="ARBA00023204"/>
    </source>
</evidence>
<evidence type="ECO:0000256" key="6">
    <source>
        <dbReference type="ARBA" id="ARBA00022839"/>
    </source>
</evidence>
<dbReference type="GO" id="GO:0000725">
    <property type="term" value="P:recombinational repair"/>
    <property type="evidence" value="ECO:0007669"/>
    <property type="project" value="TreeGrafter"/>
</dbReference>
<feature type="domain" description="UvrD-like helicase C-terminal" evidence="16">
    <location>
        <begin position="391"/>
        <end position="679"/>
    </location>
</feature>
<dbReference type="InterPro" id="IPR038726">
    <property type="entry name" value="PDDEXK_AddAB-type"/>
</dbReference>
<evidence type="ECO:0000256" key="10">
    <source>
        <dbReference type="ARBA" id="ARBA00023235"/>
    </source>
</evidence>
<keyword evidence="8" id="KW-0238">DNA-binding</keyword>
<evidence type="ECO:0000256" key="8">
    <source>
        <dbReference type="ARBA" id="ARBA00023125"/>
    </source>
</evidence>
<keyword evidence="7 14" id="KW-0067">ATP-binding</keyword>
<dbReference type="Pfam" id="PF13361">
    <property type="entry name" value="UvrD_C"/>
    <property type="match status" value="1"/>
</dbReference>
<dbReference type="GO" id="GO:0004527">
    <property type="term" value="F:exonuclease activity"/>
    <property type="evidence" value="ECO:0007669"/>
    <property type="project" value="UniProtKB-KW"/>
</dbReference>
<name>A0A7G1GA60_9BACT</name>
<evidence type="ECO:0000256" key="12">
    <source>
        <dbReference type="ARBA" id="ARBA00034808"/>
    </source>
</evidence>
<dbReference type="InterPro" id="IPR014017">
    <property type="entry name" value="DNA_helicase_UvrD-like_C"/>
</dbReference>
<dbReference type="EMBL" id="AP018712">
    <property type="protein sequence ID" value="BBE30289.1"/>
    <property type="molecule type" value="Genomic_DNA"/>
</dbReference>
<dbReference type="PROSITE" id="PS51217">
    <property type="entry name" value="UVRD_HELICASE_CTER"/>
    <property type="match status" value="1"/>
</dbReference>
<dbReference type="RefSeq" id="WP_190615404.1">
    <property type="nucleotide sequence ID" value="NZ_AP018712.1"/>
</dbReference>
<organism evidence="17 18">
    <name type="scientific">Tepiditoga spiralis</name>
    <dbReference type="NCBI Taxonomy" id="2108365"/>
    <lineage>
        <taxon>Bacteria</taxon>
        <taxon>Thermotogati</taxon>
        <taxon>Thermotogota</taxon>
        <taxon>Thermotogae</taxon>
        <taxon>Petrotogales</taxon>
        <taxon>Petrotogaceae</taxon>
        <taxon>Tepiditoga</taxon>
    </lineage>
</organism>
<evidence type="ECO:0000256" key="11">
    <source>
        <dbReference type="ARBA" id="ARBA00034617"/>
    </source>
</evidence>
<dbReference type="GO" id="GO:0005524">
    <property type="term" value="F:ATP binding"/>
    <property type="evidence" value="ECO:0007669"/>
    <property type="project" value="UniProtKB-UniRule"/>
</dbReference>
<dbReference type="FunCoup" id="A0A7G1GA60">
    <property type="interactions" value="16"/>
</dbReference>
<evidence type="ECO:0000259" key="15">
    <source>
        <dbReference type="PROSITE" id="PS51198"/>
    </source>
</evidence>
<evidence type="ECO:0000256" key="5">
    <source>
        <dbReference type="ARBA" id="ARBA00022806"/>
    </source>
</evidence>